<evidence type="ECO:0000256" key="1">
    <source>
        <dbReference type="ARBA" id="ARBA00006484"/>
    </source>
</evidence>
<dbReference type="Pfam" id="PF13561">
    <property type="entry name" value="adh_short_C2"/>
    <property type="match status" value="1"/>
</dbReference>
<dbReference type="InterPro" id="IPR036291">
    <property type="entry name" value="NAD(P)-bd_dom_sf"/>
</dbReference>
<dbReference type="AlphaFoldDB" id="A0A2S6IX81"/>
<dbReference type="Gene3D" id="3.40.50.720">
    <property type="entry name" value="NAD(P)-binding Rossmann-like Domain"/>
    <property type="match status" value="2"/>
</dbReference>
<dbReference type="PRINTS" id="PR00081">
    <property type="entry name" value="GDHRDH"/>
</dbReference>
<gene>
    <name evidence="3" type="ORF">CLV92_101541</name>
</gene>
<dbReference type="InterPro" id="IPR002347">
    <property type="entry name" value="SDR_fam"/>
</dbReference>
<evidence type="ECO:0000256" key="2">
    <source>
        <dbReference type="ARBA" id="ARBA00023002"/>
    </source>
</evidence>
<reference evidence="3 4" key="1">
    <citation type="submission" date="2018-02" db="EMBL/GenBank/DDBJ databases">
        <title>Genomic Encyclopedia of Archaeal and Bacterial Type Strains, Phase II (KMG-II): from individual species to whole genera.</title>
        <authorList>
            <person name="Goeker M."/>
        </authorList>
    </citation>
    <scope>NUCLEOTIDE SEQUENCE [LARGE SCALE GENOMIC DNA]</scope>
    <source>
        <strain evidence="3 4">DSM 22857</strain>
    </source>
</reference>
<dbReference type="EMBL" id="PTJD01000001">
    <property type="protein sequence ID" value="PPK98840.1"/>
    <property type="molecule type" value="Genomic_DNA"/>
</dbReference>
<evidence type="ECO:0000313" key="4">
    <source>
        <dbReference type="Proteomes" id="UP000239485"/>
    </source>
</evidence>
<dbReference type="PANTHER" id="PTHR24321:SF8">
    <property type="entry name" value="ESTRADIOL 17-BETA-DEHYDROGENASE 8-RELATED"/>
    <property type="match status" value="1"/>
</dbReference>
<organism evidence="3 4">
    <name type="scientific">Kineococcus xinjiangensis</name>
    <dbReference type="NCBI Taxonomy" id="512762"/>
    <lineage>
        <taxon>Bacteria</taxon>
        <taxon>Bacillati</taxon>
        <taxon>Actinomycetota</taxon>
        <taxon>Actinomycetes</taxon>
        <taxon>Kineosporiales</taxon>
        <taxon>Kineosporiaceae</taxon>
        <taxon>Kineococcus</taxon>
    </lineage>
</organism>
<keyword evidence="4" id="KW-1185">Reference proteome</keyword>
<proteinExistence type="inferred from homology"/>
<name>A0A2S6IX81_9ACTN</name>
<comment type="similarity">
    <text evidence="1">Belongs to the short-chain dehydrogenases/reductases (SDR) family.</text>
</comment>
<protein>
    <submittedName>
        <fullName evidence="3">Enoyl-ACP reductase-like protein</fullName>
    </submittedName>
</protein>
<comment type="caution">
    <text evidence="3">The sequence shown here is derived from an EMBL/GenBank/DDBJ whole genome shotgun (WGS) entry which is preliminary data.</text>
</comment>
<dbReference type="Proteomes" id="UP000239485">
    <property type="component" value="Unassembled WGS sequence"/>
</dbReference>
<dbReference type="SUPFAM" id="SSF51735">
    <property type="entry name" value="NAD(P)-binding Rossmann-fold domains"/>
    <property type="match status" value="1"/>
</dbReference>
<dbReference type="GO" id="GO:0016491">
    <property type="term" value="F:oxidoreductase activity"/>
    <property type="evidence" value="ECO:0007669"/>
    <property type="project" value="UniProtKB-KW"/>
</dbReference>
<accession>A0A2S6IX81</accession>
<dbReference type="PANTHER" id="PTHR24321">
    <property type="entry name" value="DEHYDROGENASES, SHORT CHAIN"/>
    <property type="match status" value="1"/>
</dbReference>
<sequence>MEASDPVRRYEGTGRDVAGKLVVVTGAARGQGAAEARMLAAQGARVVAAGTAERAGRVDALVNDAGTTWRARLADLAVDDLERVHRVNAIHPGFIETPMTESAPEGFRAAGIAETPLGRTGTVEEVAALVVFLVGDASSFISGADIPVDGGMTAHGGVKSISEAAAGAT</sequence>
<evidence type="ECO:0000313" key="3">
    <source>
        <dbReference type="EMBL" id="PPK98840.1"/>
    </source>
</evidence>
<keyword evidence="2" id="KW-0560">Oxidoreductase</keyword>